<name>A0A2G8L3M6_STIJA</name>
<evidence type="ECO:0000313" key="3">
    <source>
        <dbReference type="Proteomes" id="UP000230750"/>
    </source>
</evidence>
<feature type="compositionally biased region" description="Polar residues" evidence="1">
    <location>
        <begin position="762"/>
        <end position="773"/>
    </location>
</feature>
<comment type="caution">
    <text evidence="2">The sequence shown here is derived from an EMBL/GenBank/DDBJ whole genome shotgun (WGS) entry which is preliminary data.</text>
</comment>
<proteinExistence type="predicted"/>
<reference evidence="2 3" key="1">
    <citation type="journal article" date="2017" name="PLoS Biol.">
        <title>The sea cucumber genome provides insights into morphological evolution and visceral regeneration.</title>
        <authorList>
            <person name="Zhang X."/>
            <person name="Sun L."/>
            <person name="Yuan J."/>
            <person name="Sun Y."/>
            <person name="Gao Y."/>
            <person name="Zhang L."/>
            <person name="Li S."/>
            <person name="Dai H."/>
            <person name="Hamel J.F."/>
            <person name="Liu C."/>
            <person name="Yu Y."/>
            <person name="Liu S."/>
            <person name="Lin W."/>
            <person name="Guo K."/>
            <person name="Jin S."/>
            <person name="Xu P."/>
            <person name="Storey K.B."/>
            <person name="Huan P."/>
            <person name="Zhang T."/>
            <person name="Zhou Y."/>
            <person name="Zhang J."/>
            <person name="Lin C."/>
            <person name="Li X."/>
            <person name="Xing L."/>
            <person name="Huo D."/>
            <person name="Sun M."/>
            <person name="Wang L."/>
            <person name="Mercier A."/>
            <person name="Li F."/>
            <person name="Yang H."/>
            <person name="Xiang J."/>
        </authorList>
    </citation>
    <scope>NUCLEOTIDE SEQUENCE [LARGE SCALE GENOMIC DNA]</scope>
    <source>
        <strain evidence="2">Shaxun</strain>
        <tissue evidence="2">Muscle</tissue>
    </source>
</reference>
<dbReference type="Proteomes" id="UP000230750">
    <property type="component" value="Unassembled WGS sequence"/>
</dbReference>
<feature type="region of interest" description="Disordered" evidence="1">
    <location>
        <begin position="762"/>
        <end position="792"/>
    </location>
</feature>
<evidence type="ECO:0000256" key="1">
    <source>
        <dbReference type="SAM" id="MobiDB-lite"/>
    </source>
</evidence>
<accession>A0A2G8L3M6</accession>
<dbReference type="EMBL" id="MRZV01000233">
    <property type="protein sequence ID" value="PIK54838.1"/>
    <property type="molecule type" value="Genomic_DNA"/>
</dbReference>
<gene>
    <name evidence="2" type="ORF">BSL78_08267</name>
</gene>
<dbReference type="AlphaFoldDB" id="A0A2G8L3M6"/>
<organism evidence="2 3">
    <name type="scientific">Stichopus japonicus</name>
    <name type="common">Sea cucumber</name>
    <dbReference type="NCBI Taxonomy" id="307972"/>
    <lineage>
        <taxon>Eukaryota</taxon>
        <taxon>Metazoa</taxon>
        <taxon>Echinodermata</taxon>
        <taxon>Eleutherozoa</taxon>
        <taxon>Echinozoa</taxon>
        <taxon>Holothuroidea</taxon>
        <taxon>Aspidochirotacea</taxon>
        <taxon>Aspidochirotida</taxon>
        <taxon>Stichopodidae</taxon>
        <taxon>Apostichopus</taxon>
    </lineage>
</organism>
<sequence>MESNSEKSSDDELDIFSRMKDVDISDIKFKSKESQRDFMIKSLKSALLDMRQQVKGILKSRIRNSELKKFSKTNEAFLQKQFREAFAVLEWALHCVSPFMSIQDVLLKLAENVDVLDVSMLQQINDDVRELYRSELDCPDETNWLEELVKVMTNILHTFNIPLIDIHSGFDNMSIKSEFIRSLIKVHKLFSDNFFKENVDTLVCDKESKGRLLAILITNGLFNNGKDTIEMINVNETMKYGMGDSAMYLSDSSEDSDLFADTVSWIEPEPSDGNKASFRKRTPRAHQRNNVKQHDFKEDEDITERRRTECRLDQALFQKDQQEDWIWSDGEDDETLAATVKHNDTSEDEELKTMTQVQIFDSSADDEKWFQSDNRLKENMNTVLKHGALAERDVDSQHAIHLESGAEEDIGSNELDEANDIERIMDEKEVDEAVTKAEDLYDKNTEEEQRPTYAEELQDVGTNQEITLYRQADTSQRKTGKILLTVLQKNCIRDSMRLTTFLKLSFTKVSLPLDQITSDREIFAWALELLAPFSLLGNTMDVITTLNKKRSFSDLIEAGKIVQRICDMLTYVRTSEKLTNITDAFNKHIMNDTSKANLNNLSHNFQTTDSQFIKCLYKVYETLDGELNGCKGKKDSFVVKLNLGVRDVPDGMYLSTPEDFDVDLSYELHNGKSHLSFPGIPNILSTRNSTVKAKHDTEQMYSLKNSLTKSKNRSVGGNDMIDVNTQEEQMALELLDFNSKQEQLDSDIKLEQERKLTRFSYTSSSADSHVTSNELDDEDTKEDHPETSYGFGSEKVSDLENLMFLDKDTEEEQRQFEMQPGSSFLVMIPSIKTHKKKKLKNRVCWMKIQKKQIFDVTLTTLNVIMTFLLNNSLCTSLQLRQSSH</sequence>
<keyword evidence="3" id="KW-1185">Reference proteome</keyword>
<evidence type="ECO:0000313" key="2">
    <source>
        <dbReference type="EMBL" id="PIK54838.1"/>
    </source>
</evidence>
<protein>
    <submittedName>
        <fullName evidence="2">Uncharacterized protein</fullName>
    </submittedName>
</protein>